<dbReference type="RefSeq" id="WP_035965114.1">
    <property type="nucleotide sequence ID" value="NZ_JROM01000048.1"/>
</dbReference>
<evidence type="ECO:0000313" key="2">
    <source>
        <dbReference type="Proteomes" id="UP000030664"/>
    </source>
</evidence>
<dbReference type="STRING" id="223184.AS25_11060"/>
<protein>
    <recommendedName>
        <fullName evidence="3">2'-5' RNA ligase</fullName>
    </recommendedName>
</protein>
<accession>A0A0B0D6S5</accession>
<dbReference type="InterPro" id="IPR009097">
    <property type="entry name" value="Cyclic_Pdiesterase"/>
</dbReference>
<gene>
    <name evidence="1" type="ORF">AS25_11060</name>
</gene>
<reference evidence="1 2" key="1">
    <citation type="submission" date="2014-09" db="EMBL/GenBank/DDBJ databases">
        <title>High-quality draft genome sequence of Kocuria marina SO9-6, an actinobacterium isolated from a copper mine.</title>
        <authorList>
            <person name="Castro D.B."/>
            <person name="Pereira L.B."/>
            <person name="Silva M.V."/>
            <person name="Silva B.P."/>
            <person name="Zanardi B.R."/>
            <person name="Carlos C."/>
            <person name="Belgini D.R."/>
            <person name="Limache E.G."/>
            <person name="Lacerda G.V."/>
            <person name="Nery M.B."/>
            <person name="Gomes M.B."/>
            <person name="Souza S."/>
            <person name="Silva T.M."/>
            <person name="Rodrigues V.D."/>
            <person name="Paulino L.C."/>
            <person name="Vicentini R."/>
            <person name="Ferraz L.F."/>
            <person name="Ottoboni L.M."/>
        </authorList>
    </citation>
    <scope>NUCLEOTIDE SEQUENCE [LARGE SCALE GENOMIC DNA]</scope>
    <source>
        <strain evidence="1 2">SO9-6</strain>
    </source>
</reference>
<dbReference type="Pfam" id="PF13563">
    <property type="entry name" value="2_5_RNA_ligase2"/>
    <property type="match status" value="1"/>
</dbReference>
<name>A0A0B0D6S5_9MICC</name>
<dbReference type="Proteomes" id="UP000030664">
    <property type="component" value="Unassembled WGS sequence"/>
</dbReference>
<dbReference type="Gene3D" id="3.90.1140.10">
    <property type="entry name" value="Cyclic phosphodiesterase"/>
    <property type="match status" value="1"/>
</dbReference>
<comment type="caution">
    <text evidence="1">The sequence shown here is derived from an EMBL/GenBank/DDBJ whole genome shotgun (WGS) entry which is preliminary data.</text>
</comment>
<dbReference type="AlphaFoldDB" id="A0A0B0D6S5"/>
<evidence type="ECO:0008006" key="3">
    <source>
        <dbReference type="Google" id="ProtNLM"/>
    </source>
</evidence>
<proteinExistence type="predicted"/>
<evidence type="ECO:0000313" key="1">
    <source>
        <dbReference type="EMBL" id="KHE73696.1"/>
    </source>
</evidence>
<dbReference type="EMBL" id="JROM01000048">
    <property type="protein sequence ID" value="KHE73696.1"/>
    <property type="molecule type" value="Genomic_DNA"/>
</dbReference>
<dbReference type="eggNOG" id="COG1514">
    <property type="taxonomic scope" value="Bacteria"/>
</dbReference>
<organism evidence="1 2">
    <name type="scientific">Kocuria marina</name>
    <dbReference type="NCBI Taxonomy" id="223184"/>
    <lineage>
        <taxon>Bacteria</taxon>
        <taxon>Bacillati</taxon>
        <taxon>Actinomycetota</taxon>
        <taxon>Actinomycetes</taxon>
        <taxon>Micrococcales</taxon>
        <taxon>Micrococcaceae</taxon>
        <taxon>Kocuria</taxon>
    </lineage>
</organism>
<sequence length="170" mass="17958">MPAHSLDLVLSPASDDLIRSRWAALHGAGLPSLATHRGASNAPHITALSAPSMPEHVLARAREMFSALLPCSVDIPGLLVVGHGPFVLAESVIVPPGVTEAVRELERIAAESRPPARPWVPHLTLGKRLTAAQVGEALEVLADVPAPRAVEITGLRRWDPDQRVTAMVAG</sequence>
<dbReference type="SUPFAM" id="SSF55144">
    <property type="entry name" value="LigT-like"/>
    <property type="match status" value="1"/>
</dbReference>